<comment type="caution">
    <text evidence="2">The sequence shown here is derived from an EMBL/GenBank/DDBJ whole genome shotgun (WGS) entry which is preliminary data.</text>
</comment>
<dbReference type="RefSeq" id="WP_344383670.1">
    <property type="nucleotide sequence ID" value="NZ_BAAATA010000015.1"/>
</dbReference>
<organism evidence="2 3">
    <name type="scientific">Streptomyces thermolineatus</name>
    <dbReference type="NCBI Taxonomy" id="44033"/>
    <lineage>
        <taxon>Bacteria</taxon>
        <taxon>Bacillati</taxon>
        <taxon>Actinomycetota</taxon>
        <taxon>Actinomycetes</taxon>
        <taxon>Kitasatosporales</taxon>
        <taxon>Streptomycetaceae</taxon>
        <taxon>Streptomyces</taxon>
    </lineage>
</organism>
<sequence length="203" mass="19606">MAGGPGYSIQSEGSGKQAGVLDKAADDVGDAKKAVEDGVCYAPATFGGPDSGAAYNAFSAAWQAEAQTIKDALREQADKIRVSTANYDAADKGVISSMNAAAGAGAGAFGAAGFGGGGFGGGGFGAGGATGTPGVSTQPAYTERPAALGEPPLSTHPTPGERPDVVGDPPVGTRPTPGGMPAALGEPPVSTRPTLNDGPSPFG</sequence>
<dbReference type="InterPro" id="IPR036689">
    <property type="entry name" value="ESAT-6-like_sf"/>
</dbReference>
<evidence type="ECO:0000313" key="3">
    <source>
        <dbReference type="Proteomes" id="UP001501358"/>
    </source>
</evidence>
<dbReference type="Gene3D" id="1.10.287.1060">
    <property type="entry name" value="ESAT-6-like"/>
    <property type="match status" value="1"/>
</dbReference>
<feature type="region of interest" description="Disordered" evidence="1">
    <location>
        <begin position="130"/>
        <end position="203"/>
    </location>
</feature>
<evidence type="ECO:0000313" key="2">
    <source>
        <dbReference type="EMBL" id="GAA2491697.1"/>
    </source>
</evidence>
<accession>A0ABN3LWL6</accession>
<dbReference type="EMBL" id="BAAATA010000015">
    <property type="protein sequence ID" value="GAA2491697.1"/>
    <property type="molecule type" value="Genomic_DNA"/>
</dbReference>
<name>A0ABN3LWL6_9ACTN</name>
<proteinExistence type="predicted"/>
<reference evidence="2 3" key="1">
    <citation type="journal article" date="2019" name="Int. J. Syst. Evol. Microbiol.">
        <title>The Global Catalogue of Microorganisms (GCM) 10K type strain sequencing project: providing services to taxonomists for standard genome sequencing and annotation.</title>
        <authorList>
            <consortium name="The Broad Institute Genomics Platform"/>
            <consortium name="The Broad Institute Genome Sequencing Center for Infectious Disease"/>
            <person name="Wu L."/>
            <person name="Ma J."/>
        </authorList>
    </citation>
    <scope>NUCLEOTIDE SEQUENCE [LARGE SCALE GENOMIC DNA]</scope>
    <source>
        <strain evidence="2 3">JCM 6307</strain>
    </source>
</reference>
<dbReference type="SUPFAM" id="SSF140453">
    <property type="entry name" value="EsxAB dimer-like"/>
    <property type="match status" value="1"/>
</dbReference>
<keyword evidence="3" id="KW-1185">Reference proteome</keyword>
<protein>
    <submittedName>
        <fullName evidence="2">Uncharacterized protein</fullName>
    </submittedName>
</protein>
<evidence type="ECO:0000256" key="1">
    <source>
        <dbReference type="SAM" id="MobiDB-lite"/>
    </source>
</evidence>
<feature type="region of interest" description="Disordered" evidence="1">
    <location>
        <begin position="1"/>
        <end position="22"/>
    </location>
</feature>
<gene>
    <name evidence="2" type="ORF">GCM10010406_29740</name>
</gene>
<dbReference type="Proteomes" id="UP001501358">
    <property type="component" value="Unassembled WGS sequence"/>
</dbReference>